<feature type="non-terminal residue" evidence="1">
    <location>
        <position position="1"/>
    </location>
</feature>
<protein>
    <submittedName>
        <fullName evidence="1">Uncharacterized protein</fullName>
    </submittedName>
</protein>
<dbReference type="AlphaFoldDB" id="X1CZ86"/>
<dbReference type="EMBL" id="BART01033980">
    <property type="protein sequence ID" value="GAH13187.1"/>
    <property type="molecule type" value="Genomic_DNA"/>
</dbReference>
<proteinExistence type="predicted"/>
<name>X1CZ86_9ZZZZ</name>
<gene>
    <name evidence="1" type="ORF">S01H4_58216</name>
</gene>
<accession>X1CZ86</accession>
<organism evidence="1">
    <name type="scientific">marine sediment metagenome</name>
    <dbReference type="NCBI Taxonomy" id="412755"/>
    <lineage>
        <taxon>unclassified sequences</taxon>
        <taxon>metagenomes</taxon>
        <taxon>ecological metagenomes</taxon>
    </lineage>
</organism>
<reference evidence="1" key="1">
    <citation type="journal article" date="2014" name="Front. Microbiol.">
        <title>High frequency of phylogenetically diverse reductive dehalogenase-homologous genes in deep subseafloor sedimentary metagenomes.</title>
        <authorList>
            <person name="Kawai M."/>
            <person name="Futagami T."/>
            <person name="Toyoda A."/>
            <person name="Takaki Y."/>
            <person name="Nishi S."/>
            <person name="Hori S."/>
            <person name="Arai W."/>
            <person name="Tsubouchi T."/>
            <person name="Morono Y."/>
            <person name="Uchiyama I."/>
            <person name="Ito T."/>
            <person name="Fujiyama A."/>
            <person name="Inagaki F."/>
            <person name="Takami H."/>
        </authorList>
    </citation>
    <scope>NUCLEOTIDE SEQUENCE</scope>
    <source>
        <strain evidence="1">Expedition CK06-06</strain>
    </source>
</reference>
<evidence type="ECO:0000313" key="1">
    <source>
        <dbReference type="EMBL" id="GAH13187.1"/>
    </source>
</evidence>
<sequence>HSMDGYDYIDDVTISSSLDTTTTIALSANDKMPTWATHNKLLGYVQVKVSTW</sequence>
<comment type="caution">
    <text evidence="1">The sequence shown here is derived from an EMBL/GenBank/DDBJ whole genome shotgun (WGS) entry which is preliminary data.</text>
</comment>